<dbReference type="Gene3D" id="3.40.50.620">
    <property type="entry name" value="HUPs"/>
    <property type="match status" value="1"/>
</dbReference>
<protein>
    <submittedName>
        <fullName evidence="3">YdcF family protein</fullName>
    </submittedName>
</protein>
<sequence length="230" mass="26011">MIRFGRKTRSRSYLGIQDRRKRRPLYIRLLRWGIVFAVLCVCWFLYVLAQIGSVERSPALATMDTPPADVGIVLGAAMWGDRPSPGLEERLRHSLKQYEAGKFKMFLLTGGLDQEGYKYTEAEGMANYLAAHGVPREAMLLENEATSTYENLKFSQEIMKEHGLVSALIMTHTFHGNRSLEIANALNYQHPKLSLTKSNVLKPIPNTLREVLAYTKWKLDQAALAVGLDL</sequence>
<name>A0A7X3CQX6_9BACL</name>
<dbReference type="EMBL" id="WNZW01000013">
    <property type="protein sequence ID" value="MUG47580.1"/>
    <property type="molecule type" value="Genomic_DNA"/>
</dbReference>
<dbReference type="Proteomes" id="UP000447876">
    <property type="component" value="Unassembled WGS sequence"/>
</dbReference>
<dbReference type="OrthoDB" id="9782395at2"/>
<comment type="caution">
    <text evidence="3">The sequence shown here is derived from an EMBL/GenBank/DDBJ whole genome shotgun (WGS) entry which is preliminary data.</text>
</comment>
<evidence type="ECO:0000256" key="1">
    <source>
        <dbReference type="SAM" id="Phobius"/>
    </source>
</evidence>
<dbReference type="PANTHER" id="PTHR30336:SF20">
    <property type="entry name" value="DUF218 DOMAIN-CONTAINING PROTEIN"/>
    <property type="match status" value="1"/>
</dbReference>
<accession>A0A7X3CQX6</accession>
<proteinExistence type="predicted"/>
<evidence type="ECO:0000313" key="3">
    <source>
        <dbReference type="EMBL" id="MUG47580.1"/>
    </source>
</evidence>
<evidence type="ECO:0000259" key="2">
    <source>
        <dbReference type="Pfam" id="PF02698"/>
    </source>
</evidence>
<dbReference type="GO" id="GO:0005886">
    <property type="term" value="C:plasma membrane"/>
    <property type="evidence" value="ECO:0007669"/>
    <property type="project" value="TreeGrafter"/>
</dbReference>
<dbReference type="CDD" id="cd06259">
    <property type="entry name" value="YdcF-like"/>
    <property type="match status" value="1"/>
</dbReference>
<dbReference type="InterPro" id="IPR014729">
    <property type="entry name" value="Rossmann-like_a/b/a_fold"/>
</dbReference>
<feature type="transmembrane region" description="Helical" evidence="1">
    <location>
        <begin position="29"/>
        <end position="49"/>
    </location>
</feature>
<feature type="domain" description="DUF218" evidence="2">
    <location>
        <begin position="69"/>
        <end position="211"/>
    </location>
</feature>
<evidence type="ECO:0000313" key="4">
    <source>
        <dbReference type="Proteomes" id="UP000447876"/>
    </source>
</evidence>
<organism evidence="3 4">
    <name type="scientific">Paenibacillus woosongensis</name>
    <dbReference type="NCBI Taxonomy" id="307580"/>
    <lineage>
        <taxon>Bacteria</taxon>
        <taxon>Bacillati</taxon>
        <taxon>Bacillota</taxon>
        <taxon>Bacilli</taxon>
        <taxon>Bacillales</taxon>
        <taxon>Paenibacillaceae</taxon>
        <taxon>Paenibacillus</taxon>
    </lineage>
</organism>
<dbReference type="PANTHER" id="PTHR30336">
    <property type="entry name" value="INNER MEMBRANE PROTEIN, PROBABLE PERMEASE"/>
    <property type="match status" value="1"/>
</dbReference>
<dbReference type="RefSeq" id="WP_155612949.1">
    <property type="nucleotide sequence ID" value="NZ_WNZW01000013.1"/>
</dbReference>
<keyword evidence="1" id="KW-1133">Transmembrane helix</keyword>
<keyword evidence="1" id="KW-0812">Transmembrane</keyword>
<reference evidence="3 4" key="1">
    <citation type="submission" date="2019-11" db="EMBL/GenBank/DDBJ databases">
        <title>Draft genome sequences of five Paenibacillus species of dairy origin.</title>
        <authorList>
            <person name="Olajide A.M."/>
            <person name="Chen S."/>
            <person name="Lapointe G."/>
        </authorList>
    </citation>
    <scope>NUCLEOTIDE SEQUENCE [LARGE SCALE GENOMIC DNA]</scope>
    <source>
        <strain evidence="3 4">12CR55</strain>
    </source>
</reference>
<keyword evidence="1" id="KW-0472">Membrane</keyword>
<dbReference type="AlphaFoldDB" id="A0A7X3CQX6"/>
<dbReference type="InterPro" id="IPR051599">
    <property type="entry name" value="Cell_Envelope_Assoc"/>
</dbReference>
<dbReference type="Pfam" id="PF02698">
    <property type="entry name" value="DUF218"/>
    <property type="match status" value="1"/>
</dbReference>
<gene>
    <name evidence="3" type="ORF">GNP95_21750</name>
</gene>
<dbReference type="InterPro" id="IPR003848">
    <property type="entry name" value="DUF218"/>
</dbReference>